<accession>A0A8J2XLE6</accession>
<dbReference type="RefSeq" id="WP_158100599.1">
    <property type="nucleotide sequence ID" value="NZ_BMDX01000003.1"/>
</dbReference>
<protein>
    <submittedName>
        <fullName evidence="1">Uncharacterized protein</fullName>
    </submittedName>
</protein>
<dbReference type="AlphaFoldDB" id="A0A8J2XLE6"/>
<dbReference type="Gene3D" id="3.40.1260.10">
    <property type="entry name" value="DsrEFH-like"/>
    <property type="match status" value="1"/>
</dbReference>
<gene>
    <name evidence="1" type="ORF">GCM10011369_08040</name>
</gene>
<dbReference type="InterPro" id="IPR007215">
    <property type="entry name" value="Sulphur_relay_TusB/DsrH"/>
</dbReference>
<reference evidence="2" key="1">
    <citation type="journal article" date="2019" name="Int. J. Syst. Evol. Microbiol.">
        <title>The Global Catalogue of Microorganisms (GCM) 10K type strain sequencing project: providing services to taxonomists for standard genome sequencing and annotation.</title>
        <authorList>
            <consortium name="The Broad Institute Genomics Platform"/>
            <consortium name="The Broad Institute Genome Sequencing Center for Infectious Disease"/>
            <person name="Wu L."/>
            <person name="Ma J."/>
        </authorList>
    </citation>
    <scope>NUCLEOTIDE SEQUENCE [LARGE SCALE GENOMIC DNA]</scope>
    <source>
        <strain evidence="2">CGMCC 1.10130</strain>
    </source>
</reference>
<dbReference type="GO" id="GO:0005737">
    <property type="term" value="C:cytoplasm"/>
    <property type="evidence" value="ECO:0007669"/>
    <property type="project" value="InterPro"/>
</dbReference>
<sequence length="90" mass="10166">MSSASDTPTGLLYVVRDESSSDWYPLVTQHDVIVLTENGVYRNRNQLPQCRQVYALANDCTARAVEPWAAVIDHDTWVSLSLECQQVVRI</sequence>
<dbReference type="Pfam" id="PF04077">
    <property type="entry name" value="DsrH"/>
    <property type="match status" value="1"/>
</dbReference>
<dbReference type="EMBL" id="BMDX01000003">
    <property type="protein sequence ID" value="GGA68817.1"/>
    <property type="molecule type" value="Genomic_DNA"/>
</dbReference>
<dbReference type="Proteomes" id="UP000619743">
    <property type="component" value="Unassembled WGS sequence"/>
</dbReference>
<name>A0A8J2XLE6_9GAMM</name>
<evidence type="ECO:0000313" key="1">
    <source>
        <dbReference type="EMBL" id="GGA68817.1"/>
    </source>
</evidence>
<dbReference type="GO" id="GO:0002143">
    <property type="term" value="P:tRNA wobble position uridine thiolation"/>
    <property type="evidence" value="ECO:0007669"/>
    <property type="project" value="InterPro"/>
</dbReference>
<keyword evidence="2" id="KW-1185">Reference proteome</keyword>
<dbReference type="OrthoDB" id="6183100at2"/>
<dbReference type="InterPro" id="IPR027396">
    <property type="entry name" value="DsrEFH-like"/>
</dbReference>
<evidence type="ECO:0000313" key="2">
    <source>
        <dbReference type="Proteomes" id="UP000619743"/>
    </source>
</evidence>
<organism evidence="1 2">
    <name type="scientific">Neiella marina</name>
    <dbReference type="NCBI Taxonomy" id="508461"/>
    <lineage>
        <taxon>Bacteria</taxon>
        <taxon>Pseudomonadati</taxon>
        <taxon>Pseudomonadota</taxon>
        <taxon>Gammaproteobacteria</taxon>
        <taxon>Alteromonadales</taxon>
        <taxon>Echinimonadaceae</taxon>
        <taxon>Neiella</taxon>
    </lineage>
</organism>
<dbReference type="SUPFAM" id="SSF75169">
    <property type="entry name" value="DsrEFH-like"/>
    <property type="match status" value="1"/>
</dbReference>
<proteinExistence type="predicted"/>
<comment type="caution">
    <text evidence="1">The sequence shown here is derived from an EMBL/GenBank/DDBJ whole genome shotgun (WGS) entry which is preliminary data.</text>
</comment>